<proteinExistence type="predicted"/>
<dbReference type="AlphaFoldDB" id="A0A2N5W4I8"/>
<name>A0A2N5W4I8_9BASI</name>
<protein>
    <submittedName>
        <fullName evidence="2">Uncharacterized protein</fullName>
    </submittedName>
</protein>
<evidence type="ECO:0000256" key="1">
    <source>
        <dbReference type="SAM" id="MobiDB-lite"/>
    </source>
</evidence>
<dbReference type="Proteomes" id="UP000235388">
    <property type="component" value="Unassembled WGS sequence"/>
</dbReference>
<gene>
    <name evidence="2" type="ORF">PCANC_03120</name>
</gene>
<feature type="compositionally biased region" description="Polar residues" evidence="1">
    <location>
        <begin position="100"/>
        <end position="112"/>
    </location>
</feature>
<feature type="compositionally biased region" description="Low complexity" evidence="1">
    <location>
        <begin position="20"/>
        <end position="32"/>
    </location>
</feature>
<reference evidence="2 3" key="1">
    <citation type="submission" date="2017-11" db="EMBL/GenBank/DDBJ databases">
        <title>De novo assembly and phasing of dikaryotic genomes from two isolates of Puccinia coronata f. sp. avenae, the causal agent of oat crown rust.</title>
        <authorList>
            <person name="Miller M.E."/>
            <person name="Zhang Y."/>
            <person name="Omidvar V."/>
            <person name="Sperschneider J."/>
            <person name="Schwessinger B."/>
            <person name="Raley C."/>
            <person name="Palmer J.M."/>
            <person name="Garnica D."/>
            <person name="Upadhyaya N."/>
            <person name="Rathjen J."/>
            <person name="Taylor J.M."/>
            <person name="Park R.F."/>
            <person name="Dodds P.N."/>
            <person name="Hirsch C.D."/>
            <person name="Kianian S.F."/>
            <person name="Figueroa M."/>
        </authorList>
    </citation>
    <scope>NUCLEOTIDE SEQUENCE [LARGE SCALE GENOMIC DNA]</scope>
    <source>
        <strain evidence="2">12NC29</strain>
    </source>
</reference>
<feature type="compositionally biased region" description="Low complexity" evidence="1">
    <location>
        <begin position="75"/>
        <end position="89"/>
    </location>
</feature>
<evidence type="ECO:0000313" key="3">
    <source>
        <dbReference type="Proteomes" id="UP000235388"/>
    </source>
</evidence>
<comment type="caution">
    <text evidence="2">The sequence shown here is derived from an EMBL/GenBank/DDBJ whole genome shotgun (WGS) entry which is preliminary data.</text>
</comment>
<dbReference type="EMBL" id="PGCJ01000013">
    <property type="protein sequence ID" value="PLW57178.1"/>
    <property type="molecule type" value="Genomic_DNA"/>
</dbReference>
<feature type="compositionally biased region" description="Low complexity" evidence="1">
    <location>
        <begin position="1"/>
        <end position="13"/>
    </location>
</feature>
<accession>A0A2N5W4I8</accession>
<evidence type="ECO:0000313" key="2">
    <source>
        <dbReference type="EMBL" id="PLW57178.1"/>
    </source>
</evidence>
<feature type="compositionally biased region" description="Polar residues" evidence="1">
    <location>
        <begin position="56"/>
        <end position="67"/>
    </location>
</feature>
<sequence>MAVVLVSSVSVTSGHEVRMGTSSSTGTPTNSPRQGCNFRSFGSVKTPTKPGDDSRPSSATFKPTHQAGNVAAPFAAVEASRQAASASQSNKGKERALTPDNKSTADENISSNEGDEEGKREPPKRGRGRPRKLDLEDVAKKMKRT</sequence>
<feature type="region of interest" description="Disordered" evidence="1">
    <location>
        <begin position="1"/>
        <end position="145"/>
    </location>
</feature>
<keyword evidence="3" id="KW-1185">Reference proteome</keyword>
<organism evidence="2 3">
    <name type="scientific">Puccinia coronata f. sp. avenae</name>
    <dbReference type="NCBI Taxonomy" id="200324"/>
    <lineage>
        <taxon>Eukaryota</taxon>
        <taxon>Fungi</taxon>
        <taxon>Dikarya</taxon>
        <taxon>Basidiomycota</taxon>
        <taxon>Pucciniomycotina</taxon>
        <taxon>Pucciniomycetes</taxon>
        <taxon>Pucciniales</taxon>
        <taxon>Pucciniaceae</taxon>
        <taxon>Puccinia</taxon>
    </lineage>
</organism>
<feature type="compositionally biased region" description="Basic and acidic residues" evidence="1">
    <location>
        <begin position="131"/>
        <end position="145"/>
    </location>
</feature>